<reference evidence="7 8" key="1">
    <citation type="journal article" date="2016" name="Nat. Commun.">
        <title>Thousands of microbial genomes shed light on interconnected biogeochemical processes in an aquifer system.</title>
        <authorList>
            <person name="Anantharaman K."/>
            <person name="Brown C.T."/>
            <person name="Hug L.A."/>
            <person name="Sharon I."/>
            <person name="Castelle C.J."/>
            <person name="Probst A.J."/>
            <person name="Thomas B.C."/>
            <person name="Singh A."/>
            <person name="Wilkins M.J."/>
            <person name="Karaoz U."/>
            <person name="Brodie E.L."/>
            <person name="Williams K.H."/>
            <person name="Hubbard S.S."/>
            <person name="Banfield J.F."/>
        </authorList>
    </citation>
    <scope>NUCLEOTIDE SEQUENCE [LARGE SCALE GENOMIC DNA]</scope>
</reference>
<dbReference type="GO" id="GO:0006508">
    <property type="term" value="P:proteolysis"/>
    <property type="evidence" value="ECO:0007669"/>
    <property type="project" value="UniProtKB-KW"/>
</dbReference>
<dbReference type="Pfam" id="PF00413">
    <property type="entry name" value="Peptidase_M10"/>
    <property type="match status" value="1"/>
</dbReference>
<proteinExistence type="predicted"/>
<dbReference type="InterPro" id="IPR001818">
    <property type="entry name" value="Pept_M10_metallopeptidase"/>
</dbReference>
<evidence type="ECO:0000256" key="5">
    <source>
        <dbReference type="SAM" id="SignalP"/>
    </source>
</evidence>
<dbReference type="Gene3D" id="3.40.390.10">
    <property type="entry name" value="Collagenase (Catalytic Domain)"/>
    <property type="match status" value="1"/>
</dbReference>
<dbReference type="InterPro" id="IPR024079">
    <property type="entry name" value="MetalloPept_cat_dom_sf"/>
</dbReference>
<evidence type="ECO:0000259" key="6">
    <source>
        <dbReference type="Pfam" id="PF00413"/>
    </source>
</evidence>
<keyword evidence="5" id="KW-0732">Signal</keyword>
<dbReference type="GO" id="GO:0031012">
    <property type="term" value="C:extracellular matrix"/>
    <property type="evidence" value="ECO:0007669"/>
    <property type="project" value="InterPro"/>
</dbReference>
<accession>A0A1F6X2Z6</accession>
<keyword evidence="4" id="KW-0862">Zinc</keyword>
<dbReference type="GO" id="GO:0004222">
    <property type="term" value="F:metalloendopeptidase activity"/>
    <property type="evidence" value="ECO:0007669"/>
    <property type="project" value="InterPro"/>
</dbReference>
<name>A0A1F6X2Z6_9BACT</name>
<dbReference type="AlphaFoldDB" id="A0A1F6X2Z6"/>
<feature type="signal peptide" evidence="5">
    <location>
        <begin position="1"/>
        <end position="25"/>
    </location>
</feature>
<evidence type="ECO:0000256" key="2">
    <source>
        <dbReference type="ARBA" id="ARBA00022723"/>
    </source>
</evidence>
<keyword evidence="2" id="KW-0479">Metal-binding</keyword>
<dbReference type="SUPFAM" id="SSF55486">
    <property type="entry name" value="Metalloproteases ('zincins'), catalytic domain"/>
    <property type="match status" value="1"/>
</dbReference>
<organism evidence="7 8">
    <name type="scientific">Candidatus Nomurabacteria bacterium RIFCSPLOWO2_01_FULL_41_21</name>
    <dbReference type="NCBI Taxonomy" id="1801776"/>
    <lineage>
        <taxon>Bacteria</taxon>
        <taxon>Candidatus Nomuraibacteriota</taxon>
    </lineage>
</organism>
<gene>
    <name evidence="7" type="ORF">A2914_02365</name>
</gene>
<dbReference type="Proteomes" id="UP000176423">
    <property type="component" value="Unassembled WGS sequence"/>
</dbReference>
<dbReference type="EMBL" id="MFVA01000016">
    <property type="protein sequence ID" value="OGI88448.1"/>
    <property type="molecule type" value="Genomic_DNA"/>
</dbReference>
<protein>
    <recommendedName>
        <fullName evidence="6">Peptidase M10 metallopeptidase domain-containing protein</fullName>
    </recommendedName>
</protein>
<comment type="caution">
    <text evidence="7">The sequence shown here is derived from an EMBL/GenBank/DDBJ whole genome shotgun (WGS) entry which is preliminary data.</text>
</comment>
<keyword evidence="1" id="KW-0645">Protease</keyword>
<evidence type="ECO:0000256" key="1">
    <source>
        <dbReference type="ARBA" id="ARBA00022670"/>
    </source>
</evidence>
<evidence type="ECO:0000313" key="7">
    <source>
        <dbReference type="EMBL" id="OGI88448.1"/>
    </source>
</evidence>
<evidence type="ECO:0000256" key="3">
    <source>
        <dbReference type="ARBA" id="ARBA00022801"/>
    </source>
</evidence>
<keyword evidence="3" id="KW-0378">Hydrolase</keyword>
<evidence type="ECO:0000256" key="4">
    <source>
        <dbReference type="ARBA" id="ARBA00022833"/>
    </source>
</evidence>
<sequence length="263" mass="28689">MRNITKKALVLAIISLFLGANSVFATPASFALPGSANEVAENVFYLGKSYDTQSEKMVEGYAIVHRKDAYAKPNFVKGPKAPKCYAVMASGAKWKTVEPWEVFAGAGLTEEFLIENIMADISTWESAAGTQNILGWGSIGTGAITDPNILDNKNQVSFANLESGTIAVTIVWGIFGGPTFNRELVAWDQIYNTDFEWTEDALIEPSKMDFWNIAIHELGHSMGLADIYNTSCSSVTMYGYGTEGETSKRTLESADIMGINTLY</sequence>
<dbReference type="STRING" id="1801776.A2914_02365"/>
<dbReference type="GO" id="GO:0008270">
    <property type="term" value="F:zinc ion binding"/>
    <property type="evidence" value="ECO:0007669"/>
    <property type="project" value="InterPro"/>
</dbReference>
<evidence type="ECO:0000313" key="8">
    <source>
        <dbReference type="Proteomes" id="UP000176423"/>
    </source>
</evidence>
<feature type="chain" id="PRO_5009527404" description="Peptidase M10 metallopeptidase domain-containing protein" evidence="5">
    <location>
        <begin position="26"/>
        <end position="263"/>
    </location>
</feature>
<feature type="domain" description="Peptidase M10 metallopeptidase" evidence="6">
    <location>
        <begin position="190"/>
        <end position="263"/>
    </location>
</feature>